<evidence type="ECO:0000256" key="2">
    <source>
        <dbReference type="ARBA" id="ARBA00022676"/>
    </source>
</evidence>
<evidence type="ECO:0000256" key="4">
    <source>
        <dbReference type="SAM" id="Phobius"/>
    </source>
</evidence>
<evidence type="ECO:0000256" key="3">
    <source>
        <dbReference type="ARBA" id="ARBA00022679"/>
    </source>
</evidence>
<dbReference type="AlphaFoldDB" id="M1E730"/>
<proteinExistence type="inferred from homology"/>
<dbReference type="STRING" id="747365.Thena_1494"/>
<dbReference type="Gene3D" id="3.90.550.10">
    <property type="entry name" value="Spore Coat Polysaccharide Biosynthesis Protein SpsA, Chain A"/>
    <property type="match status" value="1"/>
</dbReference>
<dbReference type="Pfam" id="PF13641">
    <property type="entry name" value="Glyco_tranf_2_3"/>
    <property type="match status" value="1"/>
</dbReference>
<evidence type="ECO:0000313" key="5">
    <source>
        <dbReference type="EMBL" id="AEE15106.1"/>
    </source>
</evidence>
<keyword evidence="4" id="KW-0812">Transmembrane</keyword>
<comment type="similarity">
    <text evidence="1">Belongs to the glycosyltransferase 2 family.</text>
</comment>
<gene>
    <name evidence="5" type="ORF">Thena_1494</name>
</gene>
<dbReference type="InterPro" id="IPR029044">
    <property type="entry name" value="Nucleotide-diphossugar_trans"/>
</dbReference>
<feature type="transmembrane region" description="Helical" evidence="4">
    <location>
        <begin position="376"/>
        <end position="396"/>
    </location>
</feature>
<sequence length="484" mass="56886">MKINQKRIEKKNIVYFGQEKSEEFRSSMVSFIFFNLSKYKSILSSIFILVYFLVWFYVRKIIIVLYVFSIIIFFVYLFFLIKKLKSNNNISSLKQNEIKRNDIPCDFSILICAHNEEDVIENTLRKITELEGNFEIVIVDDRSEDKTGKIVDDFVFTYKKESHSGKKIKILHRAPGSKPGKSASLNDGIKLCVGDYVIMLDADSYFAEKDALLKISNFISEFKPDAIQLRKVSSNPNYNLISYLSYLELCLDSFMQKSRNAFGGAVELRGTGMIIKRDVLKEVHGFDEESITDDLEMSSRLFFNGKKIVFLEEPFVYEQTVFDILSWWRQRFRWLEGSLRRYIKYSALILRRAILNRPSNFLKEISFESTKSNIDFFLFFISEFLIPFFAILSIFEELGLLIFGKGDILVFLVIILSYPALIFPVSMYFLKDYFNMSFIRRILLSLFFSCYMLTWMFIMFFVFKRVLFDNKPSIWVSPKRLGGV</sequence>
<dbReference type="eggNOG" id="COG1215">
    <property type="taxonomic scope" value="Bacteria"/>
</dbReference>
<dbReference type="SUPFAM" id="SSF53448">
    <property type="entry name" value="Nucleotide-diphospho-sugar transferases"/>
    <property type="match status" value="1"/>
</dbReference>
<dbReference type="PANTHER" id="PTHR43630:SF1">
    <property type="entry name" value="POLY-BETA-1,6-N-ACETYL-D-GLUCOSAMINE SYNTHASE"/>
    <property type="match status" value="1"/>
</dbReference>
<dbReference type="GO" id="GO:0016757">
    <property type="term" value="F:glycosyltransferase activity"/>
    <property type="evidence" value="ECO:0007669"/>
    <property type="project" value="UniProtKB-KW"/>
</dbReference>
<feature type="transmembrane region" description="Helical" evidence="4">
    <location>
        <begin position="408"/>
        <end position="430"/>
    </location>
</feature>
<name>M1E730_9BACT</name>
<dbReference type="Proteomes" id="UP000011765">
    <property type="component" value="Chromosome"/>
</dbReference>
<reference evidence="5 6" key="1">
    <citation type="submission" date="2011-04" db="EMBL/GenBank/DDBJ databases">
        <title>The complete genome of Thermodesulfobium narugense DSM 14796.</title>
        <authorList>
            <consortium name="US DOE Joint Genome Institute (JGI-PGF)"/>
            <person name="Lucas S."/>
            <person name="Han J."/>
            <person name="Lapidus A."/>
            <person name="Bruce D."/>
            <person name="Goodwin L."/>
            <person name="Pitluck S."/>
            <person name="Peters L."/>
            <person name="Kyrpides N."/>
            <person name="Mavromatis K."/>
            <person name="Pagani I."/>
            <person name="Ivanova N."/>
            <person name="Ovchinnikova G."/>
            <person name="Zhang X."/>
            <person name="Saunders L."/>
            <person name="Detter J.C."/>
            <person name="Tapia R."/>
            <person name="Han C."/>
            <person name="Land M."/>
            <person name="Hauser L."/>
            <person name="Markowitz V."/>
            <person name="Cheng J.-F."/>
            <person name="Hugenholtz P."/>
            <person name="Woyke T."/>
            <person name="Wu D."/>
            <person name="Spring S."/>
            <person name="Schroeder M."/>
            <person name="Brambilla E."/>
            <person name="Klenk H.-P."/>
            <person name="Eisen J.A."/>
        </authorList>
    </citation>
    <scope>NUCLEOTIDE SEQUENCE [LARGE SCALE GENOMIC DNA]</scope>
    <source>
        <strain evidence="5 6">DSM 14796</strain>
    </source>
</reference>
<evidence type="ECO:0000313" key="6">
    <source>
        <dbReference type="Proteomes" id="UP000011765"/>
    </source>
</evidence>
<dbReference type="RefSeq" id="WP_013756827.1">
    <property type="nucleotide sequence ID" value="NC_015499.1"/>
</dbReference>
<keyword evidence="4" id="KW-1133">Transmembrane helix</keyword>
<dbReference type="KEGG" id="tnr:Thena_1494"/>
<keyword evidence="6" id="KW-1185">Reference proteome</keyword>
<accession>M1E730</accession>
<feature type="transmembrane region" description="Helical" evidence="4">
    <location>
        <begin position="39"/>
        <end position="57"/>
    </location>
</feature>
<dbReference type="OrthoDB" id="9768769at2"/>
<dbReference type="HOGENOM" id="CLU_563745_0_0_9"/>
<keyword evidence="4" id="KW-0472">Membrane</keyword>
<feature type="transmembrane region" description="Helical" evidence="4">
    <location>
        <begin position="63"/>
        <end position="81"/>
    </location>
</feature>
<organism evidence="5 6">
    <name type="scientific">Thermodesulfobium narugense DSM 14796</name>
    <dbReference type="NCBI Taxonomy" id="747365"/>
    <lineage>
        <taxon>Bacteria</taxon>
        <taxon>Pseudomonadati</taxon>
        <taxon>Thermodesulfobiota</taxon>
        <taxon>Thermodesulfobiia</taxon>
        <taxon>Thermodesulfobiales</taxon>
        <taxon>Thermodesulfobiaceae</taxon>
        <taxon>Thermodesulfobium</taxon>
    </lineage>
</organism>
<dbReference type="PANTHER" id="PTHR43630">
    <property type="entry name" value="POLY-BETA-1,6-N-ACETYL-D-GLUCOSAMINE SYNTHASE"/>
    <property type="match status" value="1"/>
</dbReference>
<protein>
    <submittedName>
        <fullName evidence="5">Glycosyl transferase family 2</fullName>
    </submittedName>
</protein>
<feature type="transmembrane region" description="Helical" evidence="4">
    <location>
        <begin position="442"/>
        <end position="463"/>
    </location>
</feature>
<evidence type="ECO:0000256" key="1">
    <source>
        <dbReference type="ARBA" id="ARBA00006739"/>
    </source>
</evidence>
<dbReference type="CDD" id="cd06423">
    <property type="entry name" value="CESA_like"/>
    <property type="match status" value="1"/>
</dbReference>
<keyword evidence="2" id="KW-0328">Glycosyltransferase</keyword>
<dbReference type="EMBL" id="CP002690">
    <property type="protein sequence ID" value="AEE15106.1"/>
    <property type="molecule type" value="Genomic_DNA"/>
</dbReference>
<keyword evidence="3 5" id="KW-0808">Transferase</keyword>